<evidence type="ECO:0000256" key="1">
    <source>
        <dbReference type="SAM" id="SignalP"/>
    </source>
</evidence>
<evidence type="ECO:0008006" key="4">
    <source>
        <dbReference type="Google" id="ProtNLM"/>
    </source>
</evidence>
<accession>A0ABW3N5C1</accession>
<proteinExistence type="predicted"/>
<comment type="caution">
    <text evidence="2">The sequence shown here is derived from an EMBL/GenBank/DDBJ whole genome shotgun (WGS) entry which is preliminary data.</text>
</comment>
<dbReference type="PROSITE" id="PS51257">
    <property type="entry name" value="PROKAR_LIPOPROTEIN"/>
    <property type="match status" value="1"/>
</dbReference>
<gene>
    <name evidence="2" type="ORF">ACFQ2V_20280</name>
</gene>
<feature type="signal peptide" evidence="1">
    <location>
        <begin position="1"/>
        <end position="19"/>
    </location>
</feature>
<protein>
    <recommendedName>
        <fullName evidence="4">Lipoprotein</fullName>
    </recommendedName>
</protein>
<dbReference type="Proteomes" id="UP001597046">
    <property type="component" value="Unassembled WGS sequence"/>
</dbReference>
<reference evidence="3" key="1">
    <citation type="journal article" date="2019" name="Int. J. Syst. Evol. Microbiol.">
        <title>The Global Catalogue of Microorganisms (GCM) 10K type strain sequencing project: providing services to taxonomists for standard genome sequencing and annotation.</title>
        <authorList>
            <consortium name="The Broad Institute Genomics Platform"/>
            <consortium name="The Broad Institute Genome Sequencing Center for Infectious Disease"/>
            <person name="Wu L."/>
            <person name="Ma J."/>
        </authorList>
    </citation>
    <scope>NUCLEOTIDE SEQUENCE [LARGE SCALE GENOMIC DNA]</scope>
    <source>
        <strain evidence="3">CCUG 57508</strain>
    </source>
</reference>
<feature type="chain" id="PRO_5045850998" description="Lipoprotein" evidence="1">
    <location>
        <begin position="20"/>
        <end position="135"/>
    </location>
</feature>
<keyword evidence="1" id="KW-0732">Signal</keyword>
<dbReference type="RefSeq" id="WP_386054757.1">
    <property type="nucleotide sequence ID" value="NZ_JBHTKH010000022.1"/>
</dbReference>
<name>A0ABW3N5C1_9MICO</name>
<keyword evidence="3" id="KW-1185">Reference proteome</keyword>
<sequence length="135" mass="13765">MKRIRSIAAVVVCGYWALAGCSTGDSPGPAGAGQAAEAFAAAVTGQPDAACALVAPGTVKELVDSSGSCAKGITDADLPRAGRALDVEVFGLDAIVRLEHDTMFLAFFDSGWRVTAAGCTPEARERPYSCDLKGA</sequence>
<evidence type="ECO:0000313" key="2">
    <source>
        <dbReference type="EMBL" id="MFD1056650.1"/>
    </source>
</evidence>
<evidence type="ECO:0000313" key="3">
    <source>
        <dbReference type="Proteomes" id="UP001597046"/>
    </source>
</evidence>
<organism evidence="2 3">
    <name type="scientific">Terrabacter terrigena</name>
    <dbReference type="NCBI Taxonomy" id="574718"/>
    <lineage>
        <taxon>Bacteria</taxon>
        <taxon>Bacillati</taxon>
        <taxon>Actinomycetota</taxon>
        <taxon>Actinomycetes</taxon>
        <taxon>Micrococcales</taxon>
        <taxon>Intrasporangiaceae</taxon>
        <taxon>Terrabacter</taxon>
    </lineage>
</organism>
<dbReference type="EMBL" id="JBHTKH010000022">
    <property type="protein sequence ID" value="MFD1056650.1"/>
    <property type="molecule type" value="Genomic_DNA"/>
</dbReference>